<feature type="compositionally biased region" description="Low complexity" evidence="1">
    <location>
        <begin position="343"/>
        <end position="360"/>
    </location>
</feature>
<reference evidence="2 3" key="1">
    <citation type="journal article" date="2012" name="Genome Biol.">
        <title>Genome and low-iron response of an oceanic diatom adapted to chronic iron limitation.</title>
        <authorList>
            <person name="Lommer M."/>
            <person name="Specht M."/>
            <person name="Roy A.S."/>
            <person name="Kraemer L."/>
            <person name="Andreson R."/>
            <person name="Gutowska M.A."/>
            <person name="Wolf J."/>
            <person name="Bergner S.V."/>
            <person name="Schilhabel M.B."/>
            <person name="Klostermeier U.C."/>
            <person name="Beiko R.G."/>
            <person name="Rosenstiel P."/>
            <person name="Hippler M."/>
            <person name="Laroche J."/>
        </authorList>
    </citation>
    <scope>NUCLEOTIDE SEQUENCE [LARGE SCALE GENOMIC DNA]</scope>
    <source>
        <strain evidence="2 3">CCMP1005</strain>
    </source>
</reference>
<dbReference type="EMBL" id="AGNL01009546">
    <property type="protein sequence ID" value="EJK69794.1"/>
    <property type="molecule type" value="Genomic_DNA"/>
</dbReference>
<dbReference type="PANTHER" id="PTHR47698:SF2">
    <property type="entry name" value="FATTY-ACID-BINDING PROTEIN 3, CHLOROPLASTIC"/>
    <property type="match status" value="1"/>
</dbReference>
<organism evidence="2 3">
    <name type="scientific">Thalassiosira oceanica</name>
    <name type="common">Marine diatom</name>
    <dbReference type="NCBI Taxonomy" id="159749"/>
    <lineage>
        <taxon>Eukaryota</taxon>
        <taxon>Sar</taxon>
        <taxon>Stramenopiles</taxon>
        <taxon>Ochrophyta</taxon>
        <taxon>Bacillariophyta</taxon>
        <taxon>Coscinodiscophyceae</taxon>
        <taxon>Thalassiosirophycidae</taxon>
        <taxon>Thalassiosirales</taxon>
        <taxon>Thalassiosiraceae</taxon>
        <taxon>Thalassiosira</taxon>
    </lineage>
</organism>
<gene>
    <name evidence="2" type="ORF">THAOC_08913</name>
</gene>
<accession>K0SXV3</accession>
<dbReference type="GO" id="GO:0016872">
    <property type="term" value="F:intramolecular lyase activity"/>
    <property type="evidence" value="ECO:0007669"/>
    <property type="project" value="InterPro"/>
</dbReference>
<evidence type="ECO:0000256" key="1">
    <source>
        <dbReference type="SAM" id="MobiDB-lite"/>
    </source>
</evidence>
<evidence type="ECO:0000313" key="3">
    <source>
        <dbReference type="Proteomes" id="UP000266841"/>
    </source>
</evidence>
<dbReference type="AlphaFoldDB" id="K0SXV3"/>
<feature type="region of interest" description="Disordered" evidence="1">
    <location>
        <begin position="337"/>
        <end position="368"/>
    </location>
</feature>
<dbReference type="Proteomes" id="UP000266841">
    <property type="component" value="Unassembled WGS sequence"/>
</dbReference>
<keyword evidence="3" id="KW-1185">Reference proteome</keyword>
<dbReference type="InterPro" id="IPR016088">
    <property type="entry name" value="Chalcone_isomerase_3-sand"/>
</dbReference>
<evidence type="ECO:0000313" key="2">
    <source>
        <dbReference type="EMBL" id="EJK69794.1"/>
    </source>
</evidence>
<dbReference type="InterPro" id="IPR036298">
    <property type="entry name" value="Chalcone_isomerase_sf"/>
</dbReference>
<dbReference type="eggNOG" id="ENOG502RVYU">
    <property type="taxonomic scope" value="Eukaryota"/>
</dbReference>
<dbReference type="SUPFAM" id="SSF54626">
    <property type="entry name" value="Chalcone isomerase"/>
    <property type="match status" value="1"/>
</dbReference>
<dbReference type="PANTHER" id="PTHR47698">
    <property type="entry name" value="FATTY-ACID-BINDING PROTEIN 3, CHLOROPLASTIC"/>
    <property type="match status" value="1"/>
</dbReference>
<sequence length="566" mass="59150">MRTEFTGSVERDVRELAEMESAEASGGGGSKRAALKNIISNLQDYTPELPRTLSDGLALRAADDIAAASTQEEREDALSNGLNQCSIVLEIALGVETRVVASALADSVRRRYGGSDADVKYLQNLIEEGVGGKNTPAGTKLRFDCSYDKVGVSVDGSPVGAANFEGIGQSFVDIFTDDESVAPGLVEDCLLGPYGGSGSGKVDESRRAMLRLRVLMKRLSGWTAPEGSGSPPDLETVVEAQDVSTIVVEEDIGPETPAAIDEGEESTVAASAVQPEVASFVETPPPPQQQEAPAPISNDAVDRKANEIEERIRQLELEIQAEIARVEGGAPQMNSAAAAAVYSESPPQSSQAAGAPAPQETAPAPVDGNRELYDAIESKMKPIKEKATGVTFEPKLGDGLYLVGAGVRKKVAMYTGGAIKSLSPISKSKQSDAREALRNASRSFGPDSPTTTFVLEMVFKADGKAIGEALAEGIKPRFSGAASSVDDFLGMIVEGVKGKGGQATKGTIFRFDCSAEGITVSVDGTVQGTVAEEGLGGAFVDVFMDNKAVSQQLVDSCLGTWCESGL</sequence>
<proteinExistence type="predicted"/>
<name>K0SXV3_THAOC</name>
<protein>
    <recommendedName>
        <fullName evidence="4">Chalcone isomerase domain-containing protein</fullName>
    </recommendedName>
</protein>
<comment type="caution">
    <text evidence="2">The sequence shown here is derived from an EMBL/GenBank/DDBJ whole genome shotgun (WGS) entry which is preliminary data.</text>
</comment>
<feature type="region of interest" description="Disordered" evidence="1">
    <location>
        <begin position="280"/>
        <end position="299"/>
    </location>
</feature>
<evidence type="ECO:0008006" key="4">
    <source>
        <dbReference type="Google" id="ProtNLM"/>
    </source>
</evidence>
<dbReference type="Gene3D" id="3.50.70.10">
    <property type="match status" value="1"/>
</dbReference>
<dbReference type="OrthoDB" id="18193at2759"/>